<reference evidence="1" key="1">
    <citation type="submission" date="2020-05" db="EMBL/GenBank/DDBJ databases">
        <authorList>
            <person name="Chiriac C."/>
            <person name="Salcher M."/>
            <person name="Ghai R."/>
            <person name="Kavagutti S V."/>
        </authorList>
    </citation>
    <scope>NUCLEOTIDE SEQUENCE</scope>
</reference>
<dbReference type="InterPro" id="IPR016024">
    <property type="entry name" value="ARM-type_fold"/>
</dbReference>
<dbReference type="InterPro" id="IPR004155">
    <property type="entry name" value="PBS_lyase_HEAT"/>
</dbReference>
<proteinExistence type="predicted"/>
<dbReference type="EMBL" id="CAFBPQ010000021">
    <property type="protein sequence ID" value="CAB5023803.1"/>
    <property type="molecule type" value="Genomic_DNA"/>
</dbReference>
<evidence type="ECO:0000313" key="1">
    <source>
        <dbReference type="EMBL" id="CAB4721309.1"/>
    </source>
</evidence>
<dbReference type="EMBL" id="CAEZYK010000027">
    <property type="protein sequence ID" value="CAB4721309.1"/>
    <property type="molecule type" value="Genomic_DNA"/>
</dbReference>
<gene>
    <name evidence="1" type="ORF">UFOPK2683_00641</name>
    <name evidence="2" type="ORF">UFOPK3605_00444</name>
    <name evidence="3" type="ORF">UFOPK3897_01093</name>
    <name evidence="4" type="ORF">UFOPK4121_00825</name>
</gene>
<dbReference type="Gene3D" id="1.25.10.10">
    <property type="entry name" value="Leucine-rich Repeat Variant"/>
    <property type="match status" value="2"/>
</dbReference>
<dbReference type="EMBL" id="CAFBMM010000012">
    <property type="protein sequence ID" value="CAB4900267.1"/>
    <property type="molecule type" value="Genomic_DNA"/>
</dbReference>
<evidence type="ECO:0000313" key="4">
    <source>
        <dbReference type="EMBL" id="CAB5023803.1"/>
    </source>
</evidence>
<dbReference type="EMBL" id="CAFBOF010000024">
    <property type="protein sequence ID" value="CAB4980658.1"/>
    <property type="molecule type" value="Genomic_DNA"/>
</dbReference>
<evidence type="ECO:0000313" key="3">
    <source>
        <dbReference type="EMBL" id="CAB4980658.1"/>
    </source>
</evidence>
<name>A0A6J6RDX6_9ZZZZ</name>
<dbReference type="SMART" id="SM00567">
    <property type="entry name" value="EZ_HEAT"/>
    <property type="match status" value="2"/>
</dbReference>
<dbReference type="InterPro" id="IPR011989">
    <property type="entry name" value="ARM-like"/>
</dbReference>
<organism evidence="1">
    <name type="scientific">freshwater metagenome</name>
    <dbReference type="NCBI Taxonomy" id="449393"/>
    <lineage>
        <taxon>unclassified sequences</taxon>
        <taxon>metagenomes</taxon>
        <taxon>ecological metagenomes</taxon>
    </lineage>
</organism>
<dbReference type="SUPFAM" id="SSF48371">
    <property type="entry name" value="ARM repeat"/>
    <property type="match status" value="1"/>
</dbReference>
<dbReference type="AlphaFoldDB" id="A0A6J6RDX6"/>
<protein>
    <submittedName>
        <fullName evidence="1">Unannotated protein</fullName>
    </submittedName>
</protein>
<sequence>MAKEDLSIARAARFAELGHEGNLDDKTRSELEGAAVGDLDARARSSALGALVRSFDVTEHDVAELTATWLLAVRDVDAAVRRRAGELGPKIVGVATVKSVVIAALIDLLGDEEITVIETAAWALGECDLTSDQCALAVSSLAQITIEHDQALAREAAAAALGALGDPNGLPAILVACTDKPAVRRRAVLALAPFSGPEVEAAIEAATQDRDPQVRRAAEILLQATKE</sequence>
<evidence type="ECO:0000313" key="2">
    <source>
        <dbReference type="EMBL" id="CAB4900267.1"/>
    </source>
</evidence>
<dbReference type="Pfam" id="PF13646">
    <property type="entry name" value="HEAT_2"/>
    <property type="match status" value="1"/>
</dbReference>
<accession>A0A6J6RDX6</accession>